<reference evidence="2" key="1">
    <citation type="journal article" date="2009" name="PLoS Genet.">
        <title>Sequencing, mapping, and analysis of 27,455 maize full-length cDNAs.</title>
        <authorList>
            <person name="Soderlund C."/>
            <person name="Descour A."/>
            <person name="Kudrna D."/>
            <person name="Bomhoff M."/>
            <person name="Boyd L."/>
            <person name="Currie J."/>
            <person name="Angelova A."/>
            <person name="Collura K."/>
            <person name="Wissotski M."/>
            <person name="Ashley E."/>
            <person name="Morrow D."/>
            <person name="Fernandes J."/>
            <person name="Walbot V."/>
            <person name="Yu Y."/>
        </authorList>
    </citation>
    <scope>NUCLEOTIDE SEQUENCE</scope>
    <source>
        <strain evidence="2">B73</strain>
    </source>
</reference>
<accession>B4FPL9</accession>
<feature type="region of interest" description="Disordered" evidence="1">
    <location>
        <begin position="190"/>
        <end position="218"/>
    </location>
</feature>
<sequence length="267" mass="29689">MPQVGVIHLALQNDSTGSVLSWQNDVFVVAEPGELADRFLQSVKTSLSTLLRGRNRKGAYSLSKISCLSELVAECPSFEIGGIHHRYIGRQTQVMEDNQEIGAYMFRRTVPAVHMAPEDVRWMVGAWRERIIVCSGKYGLAHGLVKAFMDCGAKAVISSSIEPPDSQTIVYHGMDVNGSLENGKFVIGDEEADESEPEPVSPVSDWEDSDVEKGGNHDMDDEEYLAQFMCLMYDKLFREGVTVDTALQQALRSHPKLKYSCHLPHVL</sequence>
<dbReference type="AlphaFoldDB" id="B4FPL9"/>
<dbReference type="EMBL" id="BT039057">
    <property type="protein sequence ID" value="ACF84062.1"/>
    <property type="molecule type" value="mRNA"/>
</dbReference>
<proteinExistence type="evidence at transcript level"/>
<evidence type="ECO:0000256" key="1">
    <source>
        <dbReference type="SAM" id="MobiDB-lite"/>
    </source>
</evidence>
<organism evidence="2">
    <name type="scientific">Zea mays</name>
    <name type="common">Maize</name>
    <dbReference type="NCBI Taxonomy" id="4577"/>
    <lineage>
        <taxon>Eukaryota</taxon>
        <taxon>Viridiplantae</taxon>
        <taxon>Streptophyta</taxon>
        <taxon>Embryophyta</taxon>
        <taxon>Tracheophyta</taxon>
        <taxon>Spermatophyta</taxon>
        <taxon>Magnoliopsida</taxon>
        <taxon>Liliopsida</taxon>
        <taxon>Poales</taxon>
        <taxon>Poaceae</taxon>
        <taxon>PACMAD clade</taxon>
        <taxon>Panicoideae</taxon>
        <taxon>Andropogonodae</taxon>
        <taxon>Andropogoneae</taxon>
        <taxon>Tripsacinae</taxon>
        <taxon>Zea</taxon>
    </lineage>
</organism>
<evidence type="ECO:0000313" key="2">
    <source>
        <dbReference type="EMBL" id="ACF84062.1"/>
    </source>
</evidence>
<name>B4FPL9_MAIZE</name>
<protein>
    <submittedName>
        <fullName evidence="2">Uncharacterized protein</fullName>
    </submittedName>
</protein>